<evidence type="ECO:0000313" key="6">
    <source>
        <dbReference type="Proteomes" id="UP001168694"/>
    </source>
</evidence>
<keyword evidence="3" id="KW-0732">Signal</keyword>
<feature type="chain" id="PRO_5047531947" evidence="3">
    <location>
        <begin position="30"/>
        <end position="287"/>
    </location>
</feature>
<dbReference type="RefSeq" id="WP_290399951.1">
    <property type="nucleotide sequence ID" value="NZ_JAUHLN010000002.1"/>
</dbReference>
<evidence type="ECO:0000259" key="4">
    <source>
        <dbReference type="Pfam" id="PF14257"/>
    </source>
</evidence>
<feature type="domain" description="DUF4349" evidence="4">
    <location>
        <begin position="61"/>
        <end position="272"/>
    </location>
</feature>
<dbReference type="EMBL" id="JAUHLN010000002">
    <property type="protein sequence ID" value="MDN4073859.1"/>
    <property type="molecule type" value="Genomic_DNA"/>
</dbReference>
<keyword evidence="6" id="KW-1185">Reference proteome</keyword>
<reference evidence="5" key="1">
    <citation type="submission" date="2023-06" db="EMBL/GenBank/DDBJ databases">
        <title>Draft Genome Sequences of Representative Paenibacillus Polymyxa, Bacillus cereus, Fictibacillus sp., and Brevibacillus agri Strains Isolated from Amazonian Dark Earth.</title>
        <authorList>
            <person name="Pellegrinetti T.A."/>
            <person name="Cunha I.C.M."/>
            <person name="Chaves M.G."/>
            <person name="Freitas A.S."/>
            <person name="Silva A.V.R."/>
            <person name="Tsai S.M."/>
            <person name="Mendes L.W."/>
        </authorList>
    </citation>
    <scope>NUCLEOTIDE SEQUENCE</scope>
    <source>
        <strain evidence="5">CENA-BCM004</strain>
    </source>
</reference>
<keyword evidence="2" id="KW-0812">Transmembrane</keyword>
<organism evidence="5 6">
    <name type="scientific">Fictibacillus terranigra</name>
    <dbReference type="NCBI Taxonomy" id="3058424"/>
    <lineage>
        <taxon>Bacteria</taxon>
        <taxon>Bacillati</taxon>
        <taxon>Bacillota</taxon>
        <taxon>Bacilli</taxon>
        <taxon>Bacillales</taxon>
        <taxon>Fictibacillaceae</taxon>
        <taxon>Fictibacillus</taxon>
    </lineage>
</organism>
<protein>
    <submittedName>
        <fullName evidence="5">DUF4349 domain-containing protein</fullName>
    </submittedName>
</protein>
<evidence type="ECO:0000256" key="1">
    <source>
        <dbReference type="SAM" id="MobiDB-lite"/>
    </source>
</evidence>
<feature type="region of interest" description="Disordered" evidence="1">
    <location>
        <begin position="31"/>
        <end position="60"/>
    </location>
</feature>
<dbReference type="PROSITE" id="PS51257">
    <property type="entry name" value="PROKAR_LIPOPROTEIN"/>
    <property type="match status" value="1"/>
</dbReference>
<evidence type="ECO:0000256" key="2">
    <source>
        <dbReference type="SAM" id="Phobius"/>
    </source>
</evidence>
<dbReference type="Pfam" id="PF14257">
    <property type="entry name" value="DUF4349"/>
    <property type="match status" value="1"/>
</dbReference>
<feature type="compositionally biased region" description="Basic and acidic residues" evidence="1">
    <location>
        <begin position="46"/>
        <end position="60"/>
    </location>
</feature>
<comment type="caution">
    <text evidence="5">The sequence shown here is derived from an EMBL/GenBank/DDBJ whole genome shotgun (WGS) entry which is preliminary data.</text>
</comment>
<gene>
    <name evidence="5" type="ORF">QYF49_12675</name>
</gene>
<evidence type="ECO:0000256" key="3">
    <source>
        <dbReference type="SAM" id="SignalP"/>
    </source>
</evidence>
<proteinExistence type="predicted"/>
<name>A0ABT8E7G6_9BACL</name>
<dbReference type="Proteomes" id="UP001168694">
    <property type="component" value="Unassembled WGS sequence"/>
</dbReference>
<sequence length="287" mass="32198">MMMIKKRNRKFSAFCLLLVLFLASCSSMGESTSEKASEGGSSSIAMKKDRSETKKSDTQKQKMIYTSQVTITVQNFKKARSDVEQLANKMGGYIVESETLSEEGGHSGGYLKVRIPQDRFFAFTRKAGALSTGSPEEVINGRDVTEEYTDLEAQLKAKRLVRARLENFMKNAEKTEDLLHISKELAGVQEQIEKIQGRMNFLNNQSELSTVTVHFEVKNEGTYNKQLNTWAKAKALLKETWNGMLHAVSYLIIALIGLSPVIILLAAIAGVWVYSKRKKRAKKETKP</sequence>
<accession>A0ABT8E7G6</accession>
<dbReference type="InterPro" id="IPR025645">
    <property type="entry name" value="DUF4349"/>
</dbReference>
<feature type="signal peptide" evidence="3">
    <location>
        <begin position="1"/>
        <end position="29"/>
    </location>
</feature>
<keyword evidence="2" id="KW-0472">Membrane</keyword>
<evidence type="ECO:0000313" key="5">
    <source>
        <dbReference type="EMBL" id="MDN4073859.1"/>
    </source>
</evidence>
<keyword evidence="2" id="KW-1133">Transmembrane helix</keyword>
<feature type="transmembrane region" description="Helical" evidence="2">
    <location>
        <begin position="247"/>
        <end position="274"/>
    </location>
</feature>